<accession>A0A9N9S9Y1</accession>
<dbReference type="EMBL" id="OU896717">
    <property type="protein sequence ID" value="CAG9814631.1"/>
    <property type="molecule type" value="Genomic_DNA"/>
</dbReference>
<reference evidence="1" key="2">
    <citation type="submission" date="2022-10" db="EMBL/GenBank/DDBJ databases">
        <authorList>
            <consortium name="ENA_rothamsted_submissions"/>
            <consortium name="culmorum"/>
            <person name="King R."/>
        </authorList>
    </citation>
    <scope>NUCLEOTIDE SEQUENCE</scope>
</reference>
<gene>
    <name evidence="1" type="ORF">PHAECO_LOCUS2242</name>
</gene>
<dbReference type="Proteomes" id="UP001153737">
    <property type="component" value="Chromosome 11"/>
</dbReference>
<evidence type="ECO:0000313" key="1">
    <source>
        <dbReference type="EMBL" id="CAG9814631.1"/>
    </source>
</evidence>
<proteinExistence type="predicted"/>
<sequence length="147" mass="17428">MERERDEGDDQLAEIKKIVSRMKQISDNLNKIYLVASAFDKETEERQVAIFLNVVVQESVQLFNSLKLKDEEEKKDIDEVQKALEEYRSPKGNILHSRFLFYSRKHDEMEPFDSYLMDIRKLCEDCESKDSDDMLRDKVVLDSRGRE</sequence>
<dbReference type="AlphaFoldDB" id="A0A9N9S9Y1"/>
<name>A0A9N9S9Y1_PHACE</name>
<dbReference type="OrthoDB" id="7323790at2759"/>
<reference evidence="1" key="1">
    <citation type="submission" date="2022-01" db="EMBL/GenBank/DDBJ databases">
        <authorList>
            <person name="King R."/>
        </authorList>
    </citation>
    <scope>NUCLEOTIDE SEQUENCE</scope>
</reference>
<keyword evidence="2" id="KW-1185">Reference proteome</keyword>
<organism evidence="1 2">
    <name type="scientific">Phaedon cochleariae</name>
    <name type="common">Mustard beetle</name>
    <dbReference type="NCBI Taxonomy" id="80249"/>
    <lineage>
        <taxon>Eukaryota</taxon>
        <taxon>Metazoa</taxon>
        <taxon>Ecdysozoa</taxon>
        <taxon>Arthropoda</taxon>
        <taxon>Hexapoda</taxon>
        <taxon>Insecta</taxon>
        <taxon>Pterygota</taxon>
        <taxon>Neoptera</taxon>
        <taxon>Endopterygota</taxon>
        <taxon>Coleoptera</taxon>
        <taxon>Polyphaga</taxon>
        <taxon>Cucujiformia</taxon>
        <taxon>Chrysomeloidea</taxon>
        <taxon>Chrysomelidae</taxon>
        <taxon>Chrysomelinae</taxon>
        <taxon>Chrysomelini</taxon>
        <taxon>Phaedon</taxon>
    </lineage>
</organism>
<dbReference type="PANTHER" id="PTHR33198">
    <property type="entry name" value="ANK_REP_REGION DOMAIN-CONTAINING PROTEIN-RELATED"/>
    <property type="match status" value="1"/>
</dbReference>
<protein>
    <submittedName>
        <fullName evidence="1">Uncharacterized protein</fullName>
    </submittedName>
</protein>
<evidence type="ECO:0000313" key="2">
    <source>
        <dbReference type="Proteomes" id="UP001153737"/>
    </source>
</evidence>
<dbReference type="PANTHER" id="PTHR33198:SF19">
    <property type="entry name" value="CCHC-TYPE DOMAIN-CONTAINING PROTEIN"/>
    <property type="match status" value="1"/>
</dbReference>